<gene>
    <name evidence="2" type="ORF">CJ030_MR2G019256</name>
</gene>
<dbReference type="Proteomes" id="UP000516437">
    <property type="component" value="Chromosome 2"/>
</dbReference>
<evidence type="ECO:0000313" key="3">
    <source>
        <dbReference type="Proteomes" id="UP000516437"/>
    </source>
</evidence>
<evidence type="ECO:0000313" key="2">
    <source>
        <dbReference type="EMBL" id="KAB1224255.1"/>
    </source>
</evidence>
<comment type="caution">
    <text evidence="2">The sequence shown here is derived from an EMBL/GenBank/DDBJ whole genome shotgun (WGS) entry which is preliminary data.</text>
</comment>
<dbReference type="EMBL" id="RXIC02000020">
    <property type="protein sequence ID" value="KAB1224255.1"/>
    <property type="molecule type" value="Genomic_DNA"/>
</dbReference>
<dbReference type="AlphaFoldDB" id="A0A6A1WG73"/>
<protein>
    <submittedName>
        <fullName evidence="2">Uncharacterized protein</fullName>
    </submittedName>
</protein>
<name>A0A6A1WG73_9ROSI</name>
<evidence type="ECO:0000256" key="1">
    <source>
        <dbReference type="SAM" id="MobiDB-lite"/>
    </source>
</evidence>
<sequence>MCSNIGGDLNQLVAETPQSQMGKKGVVGTGLSMMEEPHGAAVLSSRGPGWTEMAEENRRLLAELAKLKEQGSHMGRGRSTLRSRLNRNKSKPHSILLLIFHSICLPSSS</sequence>
<keyword evidence="3" id="KW-1185">Reference proteome</keyword>
<organism evidence="2 3">
    <name type="scientific">Morella rubra</name>
    <name type="common">Chinese bayberry</name>
    <dbReference type="NCBI Taxonomy" id="262757"/>
    <lineage>
        <taxon>Eukaryota</taxon>
        <taxon>Viridiplantae</taxon>
        <taxon>Streptophyta</taxon>
        <taxon>Embryophyta</taxon>
        <taxon>Tracheophyta</taxon>
        <taxon>Spermatophyta</taxon>
        <taxon>Magnoliopsida</taxon>
        <taxon>eudicotyledons</taxon>
        <taxon>Gunneridae</taxon>
        <taxon>Pentapetalae</taxon>
        <taxon>rosids</taxon>
        <taxon>fabids</taxon>
        <taxon>Fagales</taxon>
        <taxon>Myricaceae</taxon>
        <taxon>Morella</taxon>
    </lineage>
</organism>
<accession>A0A6A1WG73</accession>
<feature type="region of interest" description="Disordered" evidence="1">
    <location>
        <begin position="1"/>
        <end position="25"/>
    </location>
</feature>
<reference evidence="2 3" key="1">
    <citation type="journal article" date="2019" name="Plant Biotechnol. J.">
        <title>The red bayberry genome and genetic basis of sex determination.</title>
        <authorList>
            <person name="Jia H.M."/>
            <person name="Jia H.J."/>
            <person name="Cai Q.L."/>
            <person name="Wang Y."/>
            <person name="Zhao H.B."/>
            <person name="Yang W.F."/>
            <person name="Wang G.Y."/>
            <person name="Li Y.H."/>
            <person name="Zhan D.L."/>
            <person name="Shen Y.T."/>
            <person name="Niu Q.F."/>
            <person name="Chang L."/>
            <person name="Qiu J."/>
            <person name="Zhao L."/>
            <person name="Xie H.B."/>
            <person name="Fu W.Y."/>
            <person name="Jin J."/>
            <person name="Li X.W."/>
            <person name="Jiao Y."/>
            <person name="Zhou C.C."/>
            <person name="Tu T."/>
            <person name="Chai C.Y."/>
            <person name="Gao J.L."/>
            <person name="Fan L.J."/>
            <person name="van de Weg E."/>
            <person name="Wang J.Y."/>
            <person name="Gao Z.S."/>
        </authorList>
    </citation>
    <scope>NUCLEOTIDE SEQUENCE [LARGE SCALE GENOMIC DNA]</scope>
    <source>
        <tissue evidence="2">Leaves</tissue>
    </source>
</reference>
<proteinExistence type="predicted"/>